<evidence type="ECO:0000313" key="2">
    <source>
        <dbReference type="EMBL" id="CAD7695400.1"/>
    </source>
</evidence>
<evidence type="ECO:0000313" key="3">
    <source>
        <dbReference type="Proteomes" id="UP000708148"/>
    </source>
</evidence>
<comment type="caution">
    <text evidence="2">The sequence shown here is derived from an EMBL/GenBank/DDBJ whole genome shotgun (WGS) entry which is preliminary data.</text>
</comment>
<name>A0A8S1IP38_9CHLO</name>
<dbReference type="Proteomes" id="UP000708148">
    <property type="component" value="Unassembled WGS sequence"/>
</dbReference>
<proteinExistence type="predicted"/>
<dbReference type="EMBL" id="CAJHUC010000339">
    <property type="protein sequence ID" value="CAD7695400.1"/>
    <property type="molecule type" value="Genomic_DNA"/>
</dbReference>
<organism evidence="2 3">
    <name type="scientific">Ostreobium quekettii</name>
    <dbReference type="NCBI Taxonomy" id="121088"/>
    <lineage>
        <taxon>Eukaryota</taxon>
        <taxon>Viridiplantae</taxon>
        <taxon>Chlorophyta</taxon>
        <taxon>core chlorophytes</taxon>
        <taxon>Ulvophyceae</taxon>
        <taxon>TCBD clade</taxon>
        <taxon>Bryopsidales</taxon>
        <taxon>Ostreobineae</taxon>
        <taxon>Ostreobiaceae</taxon>
        <taxon>Ostreobium</taxon>
    </lineage>
</organism>
<keyword evidence="3" id="KW-1185">Reference proteome</keyword>
<protein>
    <submittedName>
        <fullName evidence="2">Uncharacterized protein</fullName>
    </submittedName>
</protein>
<evidence type="ECO:0000256" key="1">
    <source>
        <dbReference type="SAM" id="MobiDB-lite"/>
    </source>
</evidence>
<sequence length="150" mass="16174">GGAHATFVEPAGSHARGAYLIGLKVDCYYEGRVSVVLASPDASSPKLELEKLPCTPVQTTGIHTLLEQHSYERPEPYHSAHGAAHYHESPVPHSRGSGGHHDDGHQPYRHRSLLSNDADEEDKGEVDLEEAFSHLLPKPNLGVGAEMASV</sequence>
<feature type="region of interest" description="Disordered" evidence="1">
    <location>
        <begin position="74"/>
        <end position="110"/>
    </location>
</feature>
<dbReference type="AlphaFoldDB" id="A0A8S1IP38"/>
<feature type="non-terminal residue" evidence="2">
    <location>
        <position position="1"/>
    </location>
</feature>
<accession>A0A8S1IP38</accession>
<reference evidence="2" key="1">
    <citation type="submission" date="2020-12" db="EMBL/GenBank/DDBJ databases">
        <authorList>
            <person name="Iha C."/>
        </authorList>
    </citation>
    <scope>NUCLEOTIDE SEQUENCE</scope>
</reference>
<gene>
    <name evidence="2" type="ORF">OSTQU699_LOCUS761</name>
</gene>